<protein>
    <submittedName>
        <fullName evidence="1">Uncharacterized protein</fullName>
    </submittedName>
</protein>
<evidence type="ECO:0000313" key="1">
    <source>
        <dbReference type="EMBL" id="PWA79014.1"/>
    </source>
</evidence>
<comment type="caution">
    <text evidence="1">The sequence shown here is derived from an EMBL/GenBank/DDBJ whole genome shotgun (WGS) entry which is preliminary data.</text>
</comment>
<proteinExistence type="predicted"/>
<dbReference type="EMBL" id="PKPP01001912">
    <property type="protein sequence ID" value="PWA79014.1"/>
    <property type="molecule type" value="Genomic_DNA"/>
</dbReference>
<sequence length="117" mass="12889">MSSNHLTKRITTPSLAIQFPIKGLQGIVLEFEPGCHSGKIPHMRNCKSRTIDLPHMETITGCINSTDQGIVLEFEPGCHSGKIPHMRNCKSRTIDLPHMETITGCINPTELDIICPG</sequence>
<reference evidence="1 2" key="1">
    <citation type="journal article" date="2018" name="Mol. Plant">
        <title>The genome of Artemisia annua provides insight into the evolution of Asteraceae family and artemisinin biosynthesis.</title>
        <authorList>
            <person name="Shen Q."/>
            <person name="Zhang L."/>
            <person name="Liao Z."/>
            <person name="Wang S."/>
            <person name="Yan T."/>
            <person name="Shi P."/>
            <person name="Liu M."/>
            <person name="Fu X."/>
            <person name="Pan Q."/>
            <person name="Wang Y."/>
            <person name="Lv Z."/>
            <person name="Lu X."/>
            <person name="Zhang F."/>
            <person name="Jiang W."/>
            <person name="Ma Y."/>
            <person name="Chen M."/>
            <person name="Hao X."/>
            <person name="Li L."/>
            <person name="Tang Y."/>
            <person name="Lv G."/>
            <person name="Zhou Y."/>
            <person name="Sun X."/>
            <person name="Brodelius P.E."/>
            <person name="Rose J.K.C."/>
            <person name="Tang K."/>
        </authorList>
    </citation>
    <scope>NUCLEOTIDE SEQUENCE [LARGE SCALE GENOMIC DNA]</scope>
    <source>
        <strain evidence="2">cv. Huhao1</strain>
        <tissue evidence="1">Leaf</tissue>
    </source>
</reference>
<dbReference type="Proteomes" id="UP000245207">
    <property type="component" value="Unassembled WGS sequence"/>
</dbReference>
<accession>A0A2U1NZS5</accession>
<keyword evidence="2" id="KW-1185">Reference proteome</keyword>
<evidence type="ECO:0000313" key="2">
    <source>
        <dbReference type="Proteomes" id="UP000245207"/>
    </source>
</evidence>
<organism evidence="1 2">
    <name type="scientific">Artemisia annua</name>
    <name type="common">Sweet wormwood</name>
    <dbReference type="NCBI Taxonomy" id="35608"/>
    <lineage>
        <taxon>Eukaryota</taxon>
        <taxon>Viridiplantae</taxon>
        <taxon>Streptophyta</taxon>
        <taxon>Embryophyta</taxon>
        <taxon>Tracheophyta</taxon>
        <taxon>Spermatophyta</taxon>
        <taxon>Magnoliopsida</taxon>
        <taxon>eudicotyledons</taxon>
        <taxon>Gunneridae</taxon>
        <taxon>Pentapetalae</taxon>
        <taxon>asterids</taxon>
        <taxon>campanulids</taxon>
        <taxon>Asterales</taxon>
        <taxon>Asteraceae</taxon>
        <taxon>Asteroideae</taxon>
        <taxon>Anthemideae</taxon>
        <taxon>Artemisiinae</taxon>
        <taxon>Artemisia</taxon>
    </lineage>
</organism>
<name>A0A2U1NZS5_ARTAN</name>
<gene>
    <name evidence="1" type="ORF">CTI12_AA166550</name>
</gene>
<dbReference type="AlphaFoldDB" id="A0A2U1NZS5"/>